<dbReference type="InterPro" id="IPR025662">
    <property type="entry name" value="Sigma_54_int_dom_ATP-bd_1"/>
</dbReference>
<dbReference type="Gene3D" id="1.10.8.60">
    <property type="match status" value="1"/>
</dbReference>
<reference evidence="6 7" key="1">
    <citation type="submission" date="2021-12" db="EMBL/GenBank/DDBJ databases">
        <title>Discovery of the Pendulisporaceae a myxobacterial family with distinct sporulation behavior and unique specialized metabolism.</title>
        <authorList>
            <person name="Garcia R."/>
            <person name="Popoff A."/>
            <person name="Bader C.D."/>
            <person name="Loehr J."/>
            <person name="Walesch S."/>
            <person name="Walt C."/>
            <person name="Boldt J."/>
            <person name="Bunk B."/>
            <person name="Haeckl F.J.F.P.J."/>
            <person name="Gunesch A.P."/>
            <person name="Birkelbach J."/>
            <person name="Nuebel U."/>
            <person name="Pietschmann T."/>
            <person name="Bach T."/>
            <person name="Mueller R."/>
        </authorList>
    </citation>
    <scope>NUCLEOTIDE SEQUENCE [LARGE SCALE GENOMIC DNA]</scope>
    <source>
        <strain evidence="6 7">MSr11954</strain>
    </source>
</reference>
<dbReference type="PANTHER" id="PTHR32071">
    <property type="entry name" value="TRANSCRIPTIONAL REGULATORY PROTEIN"/>
    <property type="match status" value="1"/>
</dbReference>
<evidence type="ECO:0000256" key="1">
    <source>
        <dbReference type="ARBA" id="ARBA00022741"/>
    </source>
</evidence>
<dbReference type="Pfam" id="PF25601">
    <property type="entry name" value="AAA_lid_14"/>
    <property type="match status" value="1"/>
</dbReference>
<feature type="domain" description="Sigma-54 factor interaction" evidence="5">
    <location>
        <begin position="266"/>
        <end position="495"/>
    </location>
</feature>
<accession>A0ABZ2LRI1</accession>
<evidence type="ECO:0000256" key="4">
    <source>
        <dbReference type="ARBA" id="ARBA00023163"/>
    </source>
</evidence>
<evidence type="ECO:0000313" key="6">
    <source>
        <dbReference type="EMBL" id="WXB13340.1"/>
    </source>
</evidence>
<dbReference type="SUPFAM" id="SSF49879">
    <property type="entry name" value="SMAD/FHA domain"/>
    <property type="match status" value="1"/>
</dbReference>
<dbReference type="SMART" id="SM00382">
    <property type="entry name" value="AAA"/>
    <property type="match status" value="1"/>
</dbReference>
<name>A0ABZ2LRI1_9BACT</name>
<dbReference type="PRINTS" id="PR01590">
    <property type="entry name" value="HTHFIS"/>
</dbReference>
<keyword evidence="3" id="KW-0805">Transcription regulation</keyword>
<dbReference type="EMBL" id="CP089984">
    <property type="protein sequence ID" value="WXB13340.1"/>
    <property type="molecule type" value="Genomic_DNA"/>
</dbReference>
<dbReference type="InterPro" id="IPR027417">
    <property type="entry name" value="P-loop_NTPase"/>
</dbReference>
<sequence length="572" mass="61139">MDKPIRRLVVAHGPNSGAHLLVGASLQMVGRGRGADFMLDDMAVSRQHFHVVASDEGVHIHVCDEATPLMHAGHPIREGDVKIGESIVVGNTVLFVEDVGIEESVSLAMNDDATTTVQSLLSGTTVDVQGLAAIFSLNENLAETGTAGALEEALRAWAKVHALCHGVEIDLAPGGAKPHADETIVVTKAEGRDCTKISVPAHGAPAGRVTFTTSVAAHLVTDSLRRLLILAGALSGARLAQLSTLHAIDEDRKALRQLAVGSARAFLGSSPAAARVIDAIPKLAISSTTVLLLGETGVGKSFLARLIHESSPRKEKPFHVINCAAIPESLAESELFGHERGAFSGAIATKQGALEAVGDGTLLLDEIGELPLASQAKLLRVLEDKRFERLGSPRSLPLRARVITATNRDLEAMVRAGTFRSDLLFRISVVPVFVPPLREREEDLVLLAKHILVDLGQTSPRRIDGFSMEAIAAIRDYPWPGNVRELRNAIEHAVVLGDDPWIKPSDLPLTVRRLAIPTAEHESDAFLVRLPANLEWLKQLAIRAAMQATGGNVTKAAALLGVNRNTLYYNKS</sequence>
<dbReference type="SUPFAM" id="SSF52540">
    <property type="entry name" value="P-loop containing nucleoside triphosphate hydrolases"/>
    <property type="match status" value="1"/>
</dbReference>
<keyword evidence="2" id="KW-0067">ATP-binding</keyword>
<dbReference type="InterPro" id="IPR002078">
    <property type="entry name" value="Sigma_54_int"/>
</dbReference>
<organism evidence="6 7">
    <name type="scientific">Pendulispora albinea</name>
    <dbReference type="NCBI Taxonomy" id="2741071"/>
    <lineage>
        <taxon>Bacteria</taxon>
        <taxon>Pseudomonadati</taxon>
        <taxon>Myxococcota</taxon>
        <taxon>Myxococcia</taxon>
        <taxon>Myxococcales</taxon>
        <taxon>Sorangiineae</taxon>
        <taxon>Pendulisporaceae</taxon>
        <taxon>Pendulispora</taxon>
    </lineage>
</organism>
<dbReference type="InterPro" id="IPR008984">
    <property type="entry name" value="SMAD_FHA_dom_sf"/>
</dbReference>
<evidence type="ECO:0000256" key="2">
    <source>
        <dbReference type="ARBA" id="ARBA00022840"/>
    </source>
</evidence>
<dbReference type="InterPro" id="IPR025944">
    <property type="entry name" value="Sigma_54_int_dom_CS"/>
</dbReference>
<dbReference type="SUPFAM" id="SSF46689">
    <property type="entry name" value="Homeodomain-like"/>
    <property type="match status" value="1"/>
</dbReference>
<dbReference type="InterPro" id="IPR009057">
    <property type="entry name" value="Homeodomain-like_sf"/>
</dbReference>
<keyword evidence="4" id="KW-0804">Transcription</keyword>
<dbReference type="Gene3D" id="3.40.50.300">
    <property type="entry name" value="P-loop containing nucleotide triphosphate hydrolases"/>
    <property type="match status" value="1"/>
</dbReference>
<evidence type="ECO:0000259" key="5">
    <source>
        <dbReference type="PROSITE" id="PS50045"/>
    </source>
</evidence>
<dbReference type="Gene3D" id="1.10.10.60">
    <property type="entry name" value="Homeodomain-like"/>
    <property type="match status" value="1"/>
</dbReference>
<keyword evidence="1" id="KW-0547">Nucleotide-binding</keyword>
<dbReference type="PROSITE" id="PS00688">
    <property type="entry name" value="SIGMA54_INTERACT_3"/>
    <property type="match status" value="1"/>
</dbReference>
<dbReference type="PROSITE" id="PS00675">
    <property type="entry name" value="SIGMA54_INTERACT_1"/>
    <property type="match status" value="1"/>
</dbReference>
<gene>
    <name evidence="6" type="ORF">LZC94_36545</name>
</gene>
<protein>
    <submittedName>
        <fullName evidence="6">Sigma 54-interacting transcriptional regulator</fullName>
    </submittedName>
</protein>
<dbReference type="Proteomes" id="UP001370348">
    <property type="component" value="Chromosome"/>
</dbReference>
<keyword evidence="7" id="KW-1185">Reference proteome</keyword>
<dbReference type="InterPro" id="IPR058031">
    <property type="entry name" value="AAA_lid_NorR"/>
</dbReference>
<dbReference type="PROSITE" id="PS50045">
    <property type="entry name" value="SIGMA54_INTERACT_4"/>
    <property type="match status" value="1"/>
</dbReference>
<proteinExistence type="predicted"/>
<dbReference type="CDD" id="cd00009">
    <property type="entry name" value="AAA"/>
    <property type="match status" value="1"/>
</dbReference>
<dbReference type="InterPro" id="IPR002197">
    <property type="entry name" value="HTH_Fis"/>
</dbReference>
<dbReference type="CDD" id="cd00060">
    <property type="entry name" value="FHA"/>
    <property type="match status" value="1"/>
</dbReference>
<evidence type="ECO:0000313" key="7">
    <source>
        <dbReference type="Proteomes" id="UP001370348"/>
    </source>
</evidence>
<dbReference type="InterPro" id="IPR003593">
    <property type="entry name" value="AAA+_ATPase"/>
</dbReference>
<dbReference type="Pfam" id="PF02954">
    <property type="entry name" value="HTH_8"/>
    <property type="match status" value="1"/>
</dbReference>
<dbReference type="Pfam" id="PF00158">
    <property type="entry name" value="Sigma54_activat"/>
    <property type="match status" value="1"/>
</dbReference>
<dbReference type="Gene3D" id="2.60.200.20">
    <property type="match status" value="1"/>
</dbReference>
<dbReference type="RefSeq" id="WP_394822963.1">
    <property type="nucleotide sequence ID" value="NZ_CP089984.1"/>
</dbReference>
<evidence type="ECO:0000256" key="3">
    <source>
        <dbReference type="ARBA" id="ARBA00023015"/>
    </source>
</evidence>